<dbReference type="EMBL" id="CCBB010000003">
    <property type="protein sequence ID" value="CDO09789.1"/>
    <property type="molecule type" value="Genomic_DNA"/>
</dbReference>
<keyword evidence="2 7" id="KW-0812">Transmembrane</keyword>
<evidence type="ECO:0000256" key="6">
    <source>
        <dbReference type="ARBA" id="ARBA00023163"/>
    </source>
</evidence>
<feature type="transmembrane region" description="Helical" evidence="7">
    <location>
        <begin position="98"/>
        <end position="119"/>
    </location>
</feature>
<dbReference type="Pfam" id="PF13490">
    <property type="entry name" value="zf-HC2"/>
    <property type="match status" value="1"/>
</dbReference>
<name>W9AVE0_MYCCO</name>
<dbReference type="RefSeq" id="WP_036401665.1">
    <property type="nucleotide sequence ID" value="NZ_CCBB010000003.1"/>
</dbReference>
<evidence type="ECO:0000256" key="3">
    <source>
        <dbReference type="ARBA" id="ARBA00022989"/>
    </source>
</evidence>
<keyword evidence="4" id="KW-0805">Transcription regulation</keyword>
<proteinExistence type="predicted"/>
<keyword evidence="6" id="KW-0804">Transcription</keyword>
<dbReference type="Proteomes" id="UP000028870">
    <property type="component" value="Unassembled WGS sequence"/>
</dbReference>
<dbReference type="InterPro" id="IPR051474">
    <property type="entry name" value="Anti-sigma-K/W_factor"/>
</dbReference>
<dbReference type="STRING" id="258533.BN977_04617"/>
<dbReference type="PANTHER" id="PTHR37461:SF1">
    <property type="entry name" value="ANTI-SIGMA-K FACTOR RSKA"/>
    <property type="match status" value="1"/>
</dbReference>
<dbReference type="GO" id="GO:0016989">
    <property type="term" value="F:sigma factor antagonist activity"/>
    <property type="evidence" value="ECO:0007669"/>
    <property type="project" value="TreeGrafter"/>
</dbReference>
<evidence type="ECO:0000313" key="9">
    <source>
        <dbReference type="EMBL" id="CDO09789.1"/>
    </source>
</evidence>
<protein>
    <submittedName>
        <fullName evidence="9">Transmembrane anti-sigma factor</fullName>
    </submittedName>
</protein>
<dbReference type="OrthoDB" id="5242431at2"/>
<keyword evidence="3 7" id="KW-1133">Transmembrane helix</keyword>
<comment type="caution">
    <text evidence="9">The sequence shown here is derived from an EMBL/GenBank/DDBJ whole genome shotgun (WGS) entry which is preliminary data.</text>
</comment>
<dbReference type="GO" id="GO:0005886">
    <property type="term" value="C:plasma membrane"/>
    <property type="evidence" value="ECO:0007669"/>
    <property type="project" value="UniProtKB-SubCell"/>
</dbReference>
<dbReference type="GO" id="GO:0006417">
    <property type="term" value="P:regulation of translation"/>
    <property type="evidence" value="ECO:0007669"/>
    <property type="project" value="TreeGrafter"/>
</dbReference>
<evidence type="ECO:0000256" key="5">
    <source>
        <dbReference type="ARBA" id="ARBA00023136"/>
    </source>
</evidence>
<dbReference type="Gene3D" id="1.10.10.1320">
    <property type="entry name" value="Anti-sigma factor, zinc-finger domain"/>
    <property type="match status" value="1"/>
</dbReference>
<comment type="subcellular location">
    <subcellularLocation>
        <location evidence="1">Cell membrane</location>
        <topology evidence="1">Single-pass membrane protein</topology>
    </subcellularLocation>
</comment>
<reference evidence="9" key="1">
    <citation type="submission" date="2014-03" db="EMBL/GenBank/DDBJ databases">
        <title>Draft Genome Sequence of Mycobacterium cosmeticum DSM 44829.</title>
        <authorList>
            <person name="Croce O."/>
            <person name="Robert C."/>
            <person name="Raoult D."/>
            <person name="Drancourt M."/>
        </authorList>
    </citation>
    <scope>NUCLEOTIDE SEQUENCE [LARGE SCALE GENOMIC DNA]</scope>
    <source>
        <strain evidence="9">DSM 44829</strain>
    </source>
</reference>
<dbReference type="AlphaFoldDB" id="W9AVE0"/>
<evidence type="ECO:0000259" key="8">
    <source>
        <dbReference type="Pfam" id="PF13490"/>
    </source>
</evidence>
<evidence type="ECO:0000256" key="1">
    <source>
        <dbReference type="ARBA" id="ARBA00004162"/>
    </source>
</evidence>
<evidence type="ECO:0000256" key="4">
    <source>
        <dbReference type="ARBA" id="ARBA00023015"/>
    </source>
</evidence>
<evidence type="ECO:0000313" key="10">
    <source>
        <dbReference type="Proteomes" id="UP000028870"/>
    </source>
</evidence>
<evidence type="ECO:0000256" key="7">
    <source>
        <dbReference type="SAM" id="Phobius"/>
    </source>
</evidence>
<gene>
    <name evidence="9" type="ORF">BN977_04617</name>
</gene>
<organism evidence="9 10">
    <name type="scientific">Mycolicibacterium cosmeticum</name>
    <dbReference type="NCBI Taxonomy" id="258533"/>
    <lineage>
        <taxon>Bacteria</taxon>
        <taxon>Bacillati</taxon>
        <taxon>Actinomycetota</taxon>
        <taxon>Actinomycetes</taxon>
        <taxon>Mycobacteriales</taxon>
        <taxon>Mycobacteriaceae</taxon>
        <taxon>Mycolicibacterium</taxon>
    </lineage>
</organism>
<dbReference type="PANTHER" id="PTHR37461">
    <property type="entry name" value="ANTI-SIGMA-K FACTOR RSKA"/>
    <property type="match status" value="1"/>
</dbReference>
<accession>W9AVE0</accession>
<evidence type="ECO:0000256" key="2">
    <source>
        <dbReference type="ARBA" id="ARBA00022692"/>
    </source>
</evidence>
<keyword evidence="10" id="KW-1185">Reference proteome</keyword>
<reference evidence="9" key="2">
    <citation type="submission" date="2014-03" db="EMBL/GenBank/DDBJ databases">
        <authorList>
            <person name="Urmite Genomes"/>
        </authorList>
    </citation>
    <scope>NUCLEOTIDE SEQUENCE</scope>
    <source>
        <strain evidence="9">DSM 44829</strain>
    </source>
</reference>
<dbReference type="eggNOG" id="COG5662">
    <property type="taxonomic scope" value="Bacteria"/>
</dbReference>
<feature type="domain" description="Putative zinc-finger" evidence="8">
    <location>
        <begin position="20"/>
        <end position="43"/>
    </location>
</feature>
<dbReference type="InterPro" id="IPR041916">
    <property type="entry name" value="Anti_sigma_zinc_sf"/>
</dbReference>
<keyword evidence="5 7" id="KW-0472">Membrane</keyword>
<dbReference type="InterPro" id="IPR027383">
    <property type="entry name" value="Znf_put"/>
</dbReference>
<sequence>MTGFDTISDGDRYATWDASYVLGALSPAERREYEAHLRGCARCSAAVAELTGMPALLAMVDVADIEAMDSGEPEPVPRPELRDQVIDQVRSRRRRSRWVTTGAIGLAAALLAVGAVVAVRPDVFGLQQGTTQQAAPSLEMTKVNQTPIAASITMSGFSWGTRIDMACSYGDWGQRNTKPQNLGMVVVGKDGSRDQIATWLGLSGATALPSGNTPLPINEIAAVQLVSADDGKVLLERNL</sequence>